<evidence type="ECO:0000256" key="4">
    <source>
        <dbReference type="ARBA" id="ARBA00022989"/>
    </source>
</evidence>
<keyword evidence="7" id="KW-0325">Glycoprotein</keyword>
<comment type="subcellular location">
    <subcellularLocation>
        <location evidence="1">Cell membrane</location>
        <topology evidence="1">Multi-pass membrane protein</topology>
    </subcellularLocation>
</comment>
<dbReference type="Gene3D" id="1.10.287.70">
    <property type="match status" value="1"/>
</dbReference>
<evidence type="ECO:0000256" key="5">
    <source>
        <dbReference type="ARBA" id="ARBA00023136"/>
    </source>
</evidence>
<keyword evidence="2" id="KW-1003">Cell membrane</keyword>
<evidence type="ECO:0000313" key="10">
    <source>
        <dbReference type="Proteomes" id="UP001642540"/>
    </source>
</evidence>
<feature type="transmembrane region" description="Helical" evidence="8">
    <location>
        <begin position="402"/>
        <end position="422"/>
    </location>
</feature>
<feature type="transmembrane region" description="Helical" evidence="8">
    <location>
        <begin position="116"/>
        <end position="136"/>
    </location>
</feature>
<comment type="caution">
    <text evidence="9">The sequence shown here is derived from an EMBL/GenBank/DDBJ whole genome shotgun (WGS) entry which is preliminary data.</text>
</comment>
<dbReference type="Proteomes" id="UP001642540">
    <property type="component" value="Unassembled WGS sequence"/>
</dbReference>
<organism evidence="9 10">
    <name type="scientific">Orchesella dallaii</name>
    <dbReference type="NCBI Taxonomy" id="48710"/>
    <lineage>
        <taxon>Eukaryota</taxon>
        <taxon>Metazoa</taxon>
        <taxon>Ecdysozoa</taxon>
        <taxon>Arthropoda</taxon>
        <taxon>Hexapoda</taxon>
        <taxon>Collembola</taxon>
        <taxon>Entomobryomorpha</taxon>
        <taxon>Entomobryoidea</taxon>
        <taxon>Orchesellidae</taxon>
        <taxon>Orchesellinae</taxon>
        <taxon>Orchesella</taxon>
    </lineage>
</organism>
<evidence type="ECO:0000256" key="1">
    <source>
        <dbReference type="ARBA" id="ARBA00004651"/>
    </source>
</evidence>
<keyword evidence="3 8" id="KW-0812">Transmembrane</keyword>
<dbReference type="PANTHER" id="PTHR42643:SF30">
    <property type="entry name" value="IONOTROPIC RECEPTOR 40A-RELATED"/>
    <property type="match status" value="1"/>
</dbReference>
<evidence type="ECO:0000256" key="2">
    <source>
        <dbReference type="ARBA" id="ARBA00022475"/>
    </source>
</evidence>
<evidence type="ECO:0000256" key="3">
    <source>
        <dbReference type="ARBA" id="ARBA00022692"/>
    </source>
</evidence>
<protein>
    <recommendedName>
        <fullName evidence="11">Ionotropic glutamate receptor C-terminal domain-containing protein</fullName>
    </recommendedName>
</protein>
<dbReference type="PANTHER" id="PTHR42643">
    <property type="entry name" value="IONOTROPIC RECEPTOR 20A-RELATED"/>
    <property type="match status" value="1"/>
</dbReference>
<feature type="transmembrane region" description="Helical" evidence="8">
    <location>
        <begin position="148"/>
        <end position="174"/>
    </location>
</feature>
<evidence type="ECO:0000256" key="6">
    <source>
        <dbReference type="ARBA" id="ARBA00023170"/>
    </source>
</evidence>
<keyword evidence="6" id="KW-0675">Receptor</keyword>
<feature type="transmembrane region" description="Helical" evidence="8">
    <location>
        <begin position="180"/>
        <end position="203"/>
    </location>
</feature>
<sequence>MRDYHTNPPSYGPMFISTKVVADALNATLLARWYAQIKMSLDLGQYPLLNPAVQLYESSNNTVEVFWKKYRFSHPGETAYLLRVQSIGFNFAYCDIPSVQNEKFWNISILINAFDAYIWMAMILSMVIISAIIHFLNDNTFPQAQRIFSFLAILFSVLSALISVGPSFVSVWFIKKSGLFVLWMLICIVVVNYYSGSITSLLISPPTEDAMTKISDTIDRNYSLIFGDPVHLSIVNATVRNYLEGDNGLDRQGTMKSVKHLLDRMGKHSVIQNQTKYKKTITYTPKTLILYLWTFVLSTINDANDLIAKEQPIASKRRHCYVGKHLIPSADTYVGVTPPESERLRNVFQTMLDSGLFSYWFTEFLKLGYAKRVQDRSKVVSPTQIHYDFASVVSPLQMEGKILTVFFLWIVCIGSCGISFAIEVMHSRRNRVKTLQ</sequence>
<keyword evidence="4 8" id="KW-1133">Transmembrane helix</keyword>
<gene>
    <name evidence="9" type="ORF">ODALV1_LOCUS21827</name>
</gene>
<reference evidence="9 10" key="1">
    <citation type="submission" date="2024-08" db="EMBL/GenBank/DDBJ databases">
        <authorList>
            <person name="Cucini C."/>
            <person name="Frati F."/>
        </authorList>
    </citation>
    <scope>NUCLEOTIDE SEQUENCE [LARGE SCALE GENOMIC DNA]</scope>
</reference>
<evidence type="ECO:0008006" key="11">
    <source>
        <dbReference type="Google" id="ProtNLM"/>
    </source>
</evidence>
<keyword evidence="10" id="KW-1185">Reference proteome</keyword>
<proteinExistence type="predicted"/>
<name>A0ABP1RED5_9HEXA</name>
<evidence type="ECO:0000256" key="7">
    <source>
        <dbReference type="ARBA" id="ARBA00023180"/>
    </source>
</evidence>
<accession>A0ABP1RED5</accession>
<evidence type="ECO:0000256" key="8">
    <source>
        <dbReference type="SAM" id="Phobius"/>
    </source>
</evidence>
<dbReference type="InterPro" id="IPR052192">
    <property type="entry name" value="Insect_Ionotropic_Sensory_Rcpt"/>
</dbReference>
<dbReference type="EMBL" id="CAXLJM020000072">
    <property type="protein sequence ID" value="CAL8127415.1"/>
    <property type="molecule type" value="Genomic_DNA"/>
</dbReference>
<keyword evidence="5 8" id="KW-0472">Membrane</keyword>
<evidence type="ECO:0000313" key="9">
    <source>
        <dbReference type="EMBL" id="CAL8127415.1"/>
    </source>
</evidence>